<dbReference type="GO" id="GO:0000049">
    <property type="term" value="F:tRNA binding"/>
    <property type="evidence" value="ECO:0007669"/>
    <property type="project" value="UniProtKB-KW"/>
</dbReference>
<dbReference type="Gene3D" id="3.40.50.620">
    <property type="entry name" value="HUPs"/>
    <property type="match status" value="1"/>
</dbReference>
<comment type="caution">
    <text evidence="4">The sequence shown here is derived from an EMBL/GenBank/DDBJ whole genome shotgun (WGS) entry which is preliminary data.</text>
</comment>
<reference evidence="4" key="1">
    <citation type="submission" date="2022-05" db="EMBL/GenBank/DDBJ databases">
        <authorList>
            <person name="Colautti A."/>
            <person name="Iacumin L."/>
        </authorList>
    </citation>
    <scope>NUCLEOTIDE SEQUENCE</scope>
    <source>
        <strain evidence="4">DSM 30747</strain>
    </source>
</reference>
<dbReference type="Proteomes" id="UP001152172">
    <property type="component" value="Unassembled WGS sequence"/>
</dbReference>
<feature type="binding site" evidence="3">
    <location>
        <position position="164"/>
    </location>
    <ligand>
        <name>ATP</name>
        <dbReference type="ChEBI" id="CHEBI:30616"/>
    </ligand>
</feature>
<comment type="function">
    <text evidence="3">Catalyzes the formation of N(4)-acetylcytidine (ac(4)C) at the wobble position of elongator tRNA(Met), using acetate and ATP as substrates. First activates an acetate ion to form acetyladenylate (Ac-AMP) and then transfers the acetyl group to tRNA to form ac(4)C34.</text>
</comment>
<dbReference type="HAMAP" id="MF_01539">
    <property type="entry name" value="TmcAL"/>
    <property type="match status" value="1"/>
</dbReference>
<dbReference type="EMBL" id="JAMKBI010000003">
    <property type="protein sequence ID" value="MCZ8532891.1"/>
    <property type="molecule type" value="Genomic_DNA"/>
</dbReference>
<name>A0A9X3R9E6_9BACI</name>
<dbReference type="GO" id="GO:0005737">
    <property type="term" value="C:cytoplasm"/>
    <property type="evidence" value="ECO:0007669"/>
    <property type="project" value="UniProtKB-SubCell"/>
</dbReference>
<dbReference type="InterPro" id="IPR008513">
    <property type="entry name" value="tRNA(Met)_cyd_acetate_ligase"/>
</dbReference>
<evidence type="ECO:0000256" key="2">
    <source>
        <dbReference type="ARBA" id="ARBA00022694"/>
    </source>
</evidence>
<keyword evidence="3" id="KW-0067">ATP-binding</keyword>
<dbReference type="NCBIfam" id="NF010191">
    <property type="entry name" value="PRK13670.1"/>
    <property type="match status" value="1"/>
</dbReference>
<dbReference type="PANTHER" id="PTHR37825">
    <property type="entry name" value="TRNA(MET) CYTIDINE ACETATE LIGASE"/>
    <property type="match status" value="1"/>
</dbReference>
<dbReference type="PANTHER" id="PTHR37825:SF1">
    <property type="entry name" value="TRNA(MET) CYTIDINE ACETATE LIGASE"/>
    <property type="match status" value="1"/>
</dbReference>
<dbReference type="SUPFAM" id="SSF52374">
    <property type="entry name" value="Nucleotidylyl transferase"/>
    <property type="match status" value="1"/>
</dbReference>
<dbReference type="Pfam" id="PF05636">
    <property type="entry name" value="HIGH_NTase1"/>
    <property type="match status" value="1"/>
</dbReference>
<proteinExistence type="inferred from homology"/>
<dbReference type="GO" id="GO:0005524">
    <property type="term" value="F:ATP binding"/>
    <property type="evidence" value="ECO:0007669"/>
    <property type="project" value="UniProtKB-KW"/>
</dbReference>
<keyword evidence="2 3" id="KW-0819">tRNA processing</keyword>
<gene>
    <name evidence="3" type="primary">tmcAL</name>
    <name evidence="4" type="ORF">M9R61_05935</name>
</gene>
<keyword evidence="1 3" id="KW-0436">Ligase</keyword>
<sequence length="405" mass="45836">MKATGIIVEYNPFHNGHLHHLQQTRIKTNNDIVIAVMSGNFLQRGEPALVDKWTRSKMAIASGVDLVIELPYAFATAQASDFAKGAIFLLDALKCSSFCFGSEEGSLEAFQQTYSLLSTKKDEYNTAIANYIKKGISYPKALNEAYNDISKASTDRLVDLSKPNNILGYHYVQAANLLNSNIKPETIQRVVANFHDDANNNETIASATGIRKLLFEGQKISEVNAFMPSPSLEGLKDWESIYFSFGSWEKFYPTLRIFILRSSKEKLAQIAEITEGMENAIWKAAKTHTNFESFMQQIKSKRFTWTRIQRMLTHIYTDFTWDQLRDIDLPTYIRPLSMNKKGQAYLQSIKKDLQLPLISRVAASKNDKQLQLDIKAADLYYLGLQSSFGQSMVGSDFRTAPIIQE</sequence>
<keyword evidence="3" id="KW-0820">tRNA-binding</keyword>
<keyword evidence="5" id="KW-1185">Reference proteome</keyword>
<dbReference type="InterPro" id="IPR014729">
    <property type="entry name" value="Rossmann-like_a/b/a_fold"/>
</dbReference>
<evidence type="ECO:0000313" key="5">
    <source>
        <dbReference type="Proteomes" id="UP001152172"/>
    </source>
</evidence>
<protein>
    <recommendedName>
        <fullName evidence="3">tRNA(Met) cytidine acetate ligase</fullName>
        <ecNumber evidence="3">6.3.4.-</ecNumber>
    </recommendedName>
</protein>
<comment type="caution">
    <text evidence="3">Lacks conserved residue(s) required for the propagation of feature annotation.</text>
</comment>
<evidence type="ECO:0000256" key="3">
    <source>
        <dbReference type="HAMAP-Rule" id="MF_01539"/>
    </source>
</evidence>
<feature type="binding site" evidence="3">
    <location>
        <position position="101"/>
    </location>
    <ligand>
        <name>ATP</name>
        <dbReference type="ChEBI" id="CHEBI:30616"/>
    </ligand>
</feature>
<dbReference type="GO" id="GO:0006400">
    <property type="term" value="P:tRNA modification"/>
    <property type="evidence" value="ECO:0007669"/>
    <property type="project" value="UniProtKB-UniRule"/>
</dbReference>
<evidence type="ECO:0000256" key="1">
    <source>
        <dbReference type="ARBA" id="ARBA00022598"/>
    </source>
</evidence>
<feature type="binding site" evidence="3">
    <location>
        <position position="189"/>
    </location>
    <ligand>
        <name>ATP</name>
        <dbReference type="ChEBI" id="CHEBI:30616"/>
    </ligand>
</feature>
<comment type="subcellular location">
    <subcellularLocation>
        <location evidence="3">Cytoplasm</location>
    </subcellularLocation>
</comment>
<dbReference type="AlphaFoldDB" id="A0A9X3R9E6"/>
<dbReference type="EC" id="6.3.4.-" evidence="3"/>
<accession>A0A9X3R9E6</accession>
<evidence type="ECO:0000313" key="4">
    <source>
        <dbReference type="EMBL" id="MCZ8532891.1"/>
    </source>
</evidence>
<dbReference type="RefSeq" id="WP_269921367.1">
    <property type="nucleotide sequence ID" value="NZ_JAMKBI010000003.1"/>
</dbReference>
<keyword evidence="3" id="KW-0963">Cytoplasm</keyword>
<keyword evidence="3" id="KW-0694">RNA-binding</keyword>
<feature type="binding site" evidence="3">
    <location>
        <begin position="7"/>
        <end position="20"/>
    </location>
    <ligand>
        <name>ATP</name>
        <dbReference type="ChEBI" id="CHEBI:30616"/>
    </ligand>
</feature>
<comment type="catalytic activity">
    <reaction evidence="3">
        <text>cytidine(34) in elongator tRNA(Met) + acetate + ATP = N(4)-acetylcytidine(34) in elongator tRNA(Met) + AMP + diphosphate</text>
        <dbReference type="Rhea" id="RHEA:58144"/>
        <dbReference type="Rhea" id="RHEA-COMP:10693"/>
        <dbReference type="Rhea" id="RHEA-COMP:10694"/>
        <dbReference type="ChEBI" id="CHEBI:30089"/>
        <dbReference type="ChEBI" id="CHEBI:30616"/>
        <dbReference type="ChEBI" id="CHEBI:33019"/>
        <dbReference type="ChEBI" id="CHEBI:74900"/>
        <dbReference type="ChEBI" id="CHEBI:82748"/>
        <dbReference type="ChEBI" id="CHEBI:456215"/>
    </reaction>
</comment>
<organism evidence="4 5">
    <name type="scientific">Psychrobacillus psychrodurans</name>
    <dbReference type="NCBI Taxonomy" id="126157"/>
    <lineage>
        <taxon>Bacteria</taxon>
        <taxon>Bacillati</taxon>
        <taxon>Bacillota</taxon>
        <taxon>Bacilli</taxon>
        <taxon>Bacillales</taxon>
        <taxon>Bacillaceae</taxon>
        <taxon>Psychrobacillus</taxon>
    </lineage>
</organism>
<dbReference type="GO" id="GO:0016879">
    <property type="term" value="F:ligase activity, forming carbon-nitrogen bonds"/>
    <property type="evidence" value="ECO:0007669"/>
    <property type="project" value="UniProtKB-UniRule"/>
</dbReference>
<keyword evidence="3" id="KW-0547">Nucleotide-binding</keyword>
<comment type="similarity">
    <text evidence="3">Belongs to the TmcAL family.</text>
</comment>